<sequence>MDLIESREKEREIIEDHIKSQSTKGKPLQILEAGCGRRWQLRLDGIDYVLTGVDLDATALKMRKDDIGDLHEAVEGDLRSVQLPEHQYDVIYSSYVLEHIKGAEQVLNNFNRWVKPGGLVIIRIPDPHSVHGFITRMTPHWFHVLYYRIFLGFPNAGKPGYEPYPVYYDPVVSRRGIKDFCKKHGFTVMAEYGDGYMRPGKGIARLLIHSVKVVGSILSLGALSWRHSNLLYILRKQSAAQPA</sequence>
<protein>
    <submittedName>
        <fullName evidence="2">Methyltransferase family protein</fullName>
    </submittedName>
</protein>
<evidence type="ECO:0000259" key="1">
    <source>
        <dbReference type="Pfam" id="PF08241"/>
    </source>
</evidence>
<reference evidence="2 3" key="1">
    <citation type="submission" date="2023-03" db="EMBL/GenBank/DDBJ databases">
        <authorList>
            <person name="Pearce D."/>
        </authorList>
    </citation>
    <scope>NUCLEOTIDE SEQUENCE [LARGE SCALE GENOMIC DNA]</scope>
    <source>
        <strain evidence="2">Msz</strain>
    </source>
</reference>
<dbReference type="Proteomes" id="UP001162030">
    <property type="component" value="Chromosome"/>
</dbReference>
<accession>A0ABM9I1D4</accession>
<proteinExistence type="predicted"/>
<name>A0ABM9I1D4_9GAMM</name>
<keyword evidence="2" id="KW-0489">Methyltransferase</keyword>
<feature type="domain" description="Methyltransferase type 11" evidence="1">
    <location>
        <begin position="31"/>
        <end position="122"/>
    </location>
</feature>
<dbReference type="Gene3D" id="3.40.50.150">
    <property type="entry name" value="Vaccinia Virus protein VP39"/>
    <property type="match status" value="1"/>
</dbReference>
<gene>
    <name evidence="2" type="ORF">MSZNOR_2068</name>
</gene>
<dbReference type="PANTHER" id="PTHR43861:SF1">
    <property type="entry name" value="TRANS-ACONITATE 2-METHYLTRANSFERASE"/>
    <property type="match status" value="1"/>
</dbReference>
<dbReference type="InterPro" id="IPR029063">
    <property type="entry name" value="SAM-dependent_MTases_sf"/>
</dbReference>
<evidence type="ECO:0000313" key="2">
    <source>
        <dbReference type="EMBL" id="CAI8826884.1"/>
    </source>
</evidence>
<dbReference type="EMBL" id="OX458333">
    <property type="protein sequence ID" value="CAI8826884.1"/>
    <property type="molecule type" value="Genomic_DNA"/>
</dbReference>
<dbReference type="GO" id="GO:0032259">
    <property type="term" value="P:methylation"/>
    <property type="evidence" value="ECO:0007669"/>
    <property type="project" value="UniProtKB-KW"/>
</dbReference>
<dbReference type="CDD" id="cd02440">
    <property type="entry name" value="AdoMet_MTases"/>
    <property type="match status" value="1"/>
</dbReference>
<dbReference type="InterPro" id="IPR013216">
    <property type="entry name" value="Methyltransf_11"/>
</dbReference>
<dbReference type="SUPFAM" id="SSF53335">
    <property type="entry name" value="S-adenosyl-L-methionine-dependent methyltransferases"/>
    <property type="match status" value="1"/>
</dbReference>
<evidence type="ECO:0000313" key="3">
    <source>
        <dbReference type="Proteomes" id="UP001162030"/>
    </source>
</evidence>
<dbReference type="PANTHER" id="PTHR43861">
    <property type="entry name" value="TRANS-ACONITATE 2-METHYLTRANSFERASE-RELATED"/>
    <property type="match status" value="1"/>
</dbReference>
<dbReference type="RefSeq" id="WP_051332025.1">
    <property type="nucleotide sequence ID" value="NZ_OX458333.1"/>
</dbReference>
<organism evidence="2 3">
    <name type="scientific">Methylocaldum szegediense</name>
    <dbReference type="NCBI Taxonomy" id="73780"/>
    <lineage>
        <taxon>Bacteria</taxon>
        <taxon>Pseudomonadati</taxon>
        <taxon>Pseudomonadota</taxon>
        <taxon>Gammaproteobacteria</taxon>
        <taxon>Methylococcales</taxon>
        <taxon>Methylococcaceae</taxon>
        <taxon>Methylocaldum</taxon>
    </lineage>
</organism>
<dbReference type="GO" id="GO:0008168">
    <property type="term" value="F:methyltransferase activity"/>
    <property type="evidence" value="ECO:0007669"/>
    <property type="project" value="UniProtKB-KW"/>
</dbReference>
<keyword evidence="3" id="KW-1185">Reference proteome</keyword>
<keyword evidence="2" id="KW-0808">Transferase</keyword>
<dbReference type="Pfam" id="PF08241">
    <property type="entry name" value="Methyltransf_11"/>
    <property type="match status" value="1"/>
</dbReference>